<protein>
    <submittedName>
        <fullName evidence="8">MFS transporter</fullName>
    </submittedName>
</protein>
<dbReference type="SUPFAM" id="SSF103473">
    <property type="entry name" value="MFS general substrate transporter"/>
    <property type="match status" value="1"/>
</dbReference>
<feature type="transmembrane region" description="Helical" evidence="6">
    <location>
        <begin position="172"/>
        <end position="190"/>
    </location>
</feature>
<dbReference type="PANTHER" id="PTHR43124">
    <property type="entry name" value="PURINE EFFLUX PUMP PBUE"/>
    <property type="match status" value="1"/>
</dbReference>
<feature type="transmembrane region" description="Helical" evidence="6">
    <location>
        <begin position="376"/>
        <end position="401"/>
    </location>
</feature>
<dbReference type="PROSITE" id="PS50850">
    <property type="entry name" value="MFS"/>
    <property type="match status" value="1"/>
</dbReference>
<dbReference type="Gene3D" id="1.20.1250.20">
    <property type="entry name" value="MFS general substrate transporter like domains"/>
    <property type="match status" value="2"/>
</dbReference>
<evidence type="ECO:0000313" key="8">
    <source>
        <dbReference type="EMBL" id="BDE96111.1"/>
    </source>
</evidence>
<dbReference type="Pfam" id="PF07690">
    <property type="entry name" value="MFS_1"/>
    <property type="match status" value="1"/>
</dbReference>
<evidence type="ECO:0000256" key="2">
    <source>
        <dbReference type="ARBA" id="ARBA00022475"/>
    </source>
</evidence>
<feature type="transmembrane region" description="Helical" evidence="6">
    <location>
        <begin position="285"/>
        <end position="303"/>
    </location>
</feature>
<keyword evidence="4 6" id="KW-1133">Transmembrane helix</keyword>
<proteinExistence type="predicted"/>
<dbReference type="EMBL" id="AP025564">
    <property type="protein sequence ID" value="BDE96111.1"/>
    <property type="molecule type" value="Genomic_DNA"/>
</dbReference>
<evidence type="ECO:0000256" key="1">
    <source>
        <dbReference type="ARBA" id="ARBA00004651"/>
    </source>
</evidence>
<accession>A0ABN6MDP9</accession>
<reference evidence="8 9" key="1">
    <citation type="submission" date="2022-01" db="EMBL/GenBank/DDBJ databases">
        <title>Novel bile acid biosynthetic pathways are enriched in the microbiome of centenarians.</title>
        <authorList>
            <person name="Sato Y."/>
            <person name="Atarashi K."/>
            <person name="Plichta R.D."/>
            <person name="Arai Y."/>
            <person name="Sasajima S."/>
            <person name="Kearney M.S."/>
            <person name="Suda W."/>
            <person name="Takeshita K."/>
            <person name="Sasaki T."/>
            <person name="Okamoto S."/>
            <person name="Skelly N.A."/>
            <person name="Okamura Y."/>
            <person name="Vlamakis H."/>
            <person name="Li Y."/>
            <person name="Tanoue T."/>
            <person name="Takei H."/>
            <person name="Nittono H."/>
            <person name="Narushima S."/>
            <person name="Irie J."/>
            <person name="Itoh H."/>
            <person name="Moriya K."/>
            <person name="Sugiura Y."/>
            <person name="Suematsu M."/>
            <person name="Moritoki N."/>
            <person name="Shibata S."/>
            <person name="Littman R.D."/>
            <person name="Fischbach A.M."/>
            <person name="Uwamino Y."/>
            <person name="Inoue T."/>
            <person name="Honda A."/>
            <person name="Hattori M."/>
            <person name="Murai T."/>
            <person name="Xavier J.R."/>
            <person name="Hirose N."/>
            <person name="Honda K."/>
        </authorList>
    </citation>
    <scope>NUCLEOTIDE SEQUENCE [LARGE SCALE GENOMIC DNA]</scope>
    <source>
        <strain evidence="8 9">CE91-St30</strain>
    </source>
</reference>
<comment type="subcellular location">
    <subcellularLocation>
        <location evidence="1">Cell membrane</location>
        <topology evidence="1">Multi-pass membrane protein</topology>
    </subcellularLocation>
</comment>
<dbReference type="Proteomes" id="UP001320544">
    <property type="component" value="Chromosome"/>
</dbReference>
<keyword evidence="5 6" id="KW-0472">Membrane</keyword>
<feature type="transmembrane region" description="Helical" evidence="6">
    <location>
        <begin position="309"/>
        <end position="331"/>
    </location>
</feature>
<evidence type="ECO:0000256" key="5">
    <source>
        <dbReference type="ARBA" id="ARBA00023136"/>
    </source>
</evidence>
<dbReference type="InterPro" id="IPR011701">
    <property type="entry name" value="MFS"/>
</dbReference>
<feature type="transmembrane region" description="Helical" evidence="6">
    <location>
        <begin position="82"/>
        <end position="103"/>
    </location>
</feature>
<dbReference type="RefSeq" id="WP_244412388.1">
    <property type="nucleotide sequence ID" value="NZ_AP025564.1"/>
</dbReference>
<dbReference type="InterPro" id="IPR050189">
    <property type="entry name" value="MFS_Efflux_Transporters"/>
</dbReference>
<keyword evidence="9" id="KW-1185">Reference proteome</keyword>
<feature type="domain" description="Major facilitator superfamily (MFS) profile" evidence="7">
    <location>
        <begin position="16"/>
        <end position="404"/>
    </location>
</feature>
<feature type="transmembrane region" description="Helical" evidence="6">
    <location>
        <begin position="217"/>
        <end position="238"/>
    </location>
</feature>
<evidence type="ECO:0000256" key="3">
    <source>
        <dbReference type="ARBA" id="ARBA00022692"/>
    </source>
</evidence>
<feature type="transmembrane region" description="Helical" evidence="6">
    <location>
        <begin position="144"/>
        <end position="166"/>
    </location>
</feature>
<feature type="transmembrane region" description="Helical" evidence="6">
    <location>
        <begin position="115"/>
        <end position="132"/>
    </location>
</feature>
<gene>
    <name evidence="8" type="ORF">CE91St30_14440</name>
</gene>
<name>A0ABN6MDP9_9ACTN</name>
<sequence>MSATDIKLNSGKSWLQFFIVFLTGVTIAFGMFKVPVNMPNIMNFYGVEMSQVGLLMSVVGLTCIFTAIPAGAIMQKIGAKKFGLIVIAAAIIENVIGAFAPTFEVLLATRFLEGISYGCMTMVSVAIITANFSADKRGLPNGIWVIWVSLANLLVAQLANVLVPSFGWQGEWIAAAVMQAVMLVLFILFVKDPAIEEPEPVAGGKKPSVLEGLKEPAVALMSLALGLLAVGCGCYTGLYPTFLQTGLGFDPTTANNIISISTFGGMVGSLLVGWVINKTAIRNRGILLVVIAVISAVAFALQFRIPSSFVIVTVFAVVLSAVTQFNMPVGFAMAPDAMKRPEFLAMGLGLVMIGANVGGALSTFLPAKLVEDAGGVWTACDFLVVGFAVLAALCALGATLYQRKYVLKNKDESSAA</sequence>
<dbReference type="InterPro" id="IPR036259">
    <property type="entry name" value="MFS_trans_sf"/>
</dbReference>
<dbReference type="PANTHER" id="PTHR43124:SF3">
    <property type="entry name" value="CHLORAMPHENICOL EFFLUX PUMP RV0191"/>
    <property type="match status" value="1"/>
</dbReference>
<feature type="transmembrane region" description="Helical" evidence="6">
    <location>
        <begin position="14"/>
        <end position="32"/>
    </location>
</feature>
<keyword evidence="3 6" id="KW-0812">Transmembrane</keyword>
<dbReference type="InterPro" id="IPR020846">
    <property type="entry name" value="MFS_dom"/>
</dbReference>
<evidence type="ECO:0000313" key="9">
    <source>
        <dbReference type="Proteomes" id="UP001320544"/>
    </source>
</evidence>
<feature type="transmembrane region" description="Helical" evidence="6">
    <location>
        <begin position="258"/>
        <end position="276"/>
    </location>
</feature>
<evidence type="ECO:0000259" key="7">
    <source>
        <dbReference type="PROSITE" id="PS50850"/>
    </source>
</evidence>
<evidence type="ECO:0000256" key="6">
    <source>
        <dbReference type="SAM" id="Phobius"/>
    </source>
</evidence>
<feature type="transmembrane region" description="Helical" evidence="6">
    <location>
        <begin position="343"/>
        <end position="364"/>
    </location>
</feature>
<keyword evidence="2" id="KW-1003">Cell membrane</keyword>
<organism evidence="8 9">
    <name type="scientific">Raoultibacter timonensis</name>
    <dbReference type="NCBI Taxonomy" id="1907662"/>
    <lineage>
        <taxon>Bacteria</taxon>
        <taxon>Bacillati</taxon>
        <taxon>Actinomycetota</taxon>
        <taxon>Coriobacteriia</taxon>
        <taxon>Eggerthellales</taxon>
        <taxon>Eggerthellaceae</taxon>
        <taxon>Raoultibacter</taxon>
    </lineage>
</organism>
<evidence type="ECO:0000256" key="4">
    <source>
        <dbReference type="ARBA" id="ARBA00022989"/>
    </source>
</evidence>
<feature type="transmembrane region" description="Helical" evidence="6">
    <location>
        <begin position="52"/>
        <end position="70"/>
    </location>
</feature>